<dbReference type="Proteomes" id="UP000198346">
    <property type="component" value="Unassembled WGS sequence"/>
</dbReference>
<protein>
    <submittedName>
        <fullName evidence="2">Uncharacterized protein</fullName>
    </submittedName>
</protein>
<dbReference type="EMBL" id="FZQA01000003">
    <property type="protein sequence ID" value="SNT73385.1"/>
    <property type="molecule type" value="Genomic_DNA"/>
</dbReference>
<dbReference type="AlphaFoldDB" id="A0A239PSZ1"/>
<organism evidence="2 3">
    <name type="scientific">Amphiplicatus metriothermophilus</name>
    <dbReference type="NCBI Taxonomy" id="1519374"/>
    <lineage>
        <taxon>Bacteria</taxon>
        <taxon>Pseudomonadati</taxon>
        <taxon>Pseudomonadota</taxon>
        <taxon>Alphaproteobacteria</taxon>
        <taxon>Parvularculales</taxon>
        <taxon>Parvularculaceae</taxon>
        <taxon>Amphiplicatus</taxon>
    </lineage>
</organism>
<name>A0A239PSZ1_9PROT</name>
<feature type="compositionally biased region" description="Basic residues" evidence="1">
    <location>
        <begin position="1"/>
        <end position="11"/>
    </location>
</feature>
<reference evidence="2 3" key="1">
    <citation type="submission" date="2017-07" db="EMBL/GenBank/DDBJ databases">
        <authorList>
            <person name="Sun Z.S."/>
            <person name="Albrecht U."/>
            <person name="Echele G."/>
            <person name="Lee C.C."/>
        </authorList>
    </citation>
    <scope>NUCLEOTIDE SEQUENCE [LARGE SCALE GENOMIC DNA]</scope>
    <source>
        <strain evidence="2 3">CGMCC 1.12710</strain>
    </source>
</reference>
<evidence type="ECO:0000256" key="1">
    <source>
        <dbReference type="SAM" id="MobiDB-lite"/>
    </source>
</evidence>
<proteinExistence type="predicted"/>
<keyword evidence="3" id="KW-1185">Reference proteome</keyword>
<feature type="region of interest" description="Disordered" evidence="1">
    <location>
        <begin position="1"/>
        <end position="24"/>
    </location>
</feature>
<evidence type="ECO:0000313" key="2">
    <source>
        <dbReference type="EMBL" id="SNT73385.1"/>
    </source>
</evidence>
<evidence type="ECO:0000313" key="3">
    <source>
        <dbReference type="Proteomes" id="UP000198346"/>
    </source>
</evidence>
<gene>
    <name evidence="2" type="ORF">SAMN06297382_1784</name>
</gene>
<sequence>MPARRRRRTLPTKKERPVGPPFPDLKGALFQKRALSVARAETGAPGVMLLSLWAVGK</sequence>
<accession>A0A239PSZ1</accession>